<dbReference type="Gene3D" id="2.60.120.10">
    <property type="entry name" value="Jelly Rolls"/>
    <property type="match status" value="1"/>
</dbReference>
<evidence type="ECO:0000259" key="7">
    <source>
        <dbReference type="Pfam" id="PF06560"/>
    </source>
</evidence>
<evidence type="ECO:0000256" key="3">
    <source>
        <dbReference type="ARBA" id="ARBA00011952"/>
    </source>
</evidence>
<dbReference type="Proteomes" id="UP000824035">
    <property type="component" value="Unassembled WGS sequence"/>
</dbReference>
<evidence type="ECO:0000313" key="8">
    <source>
        <dbReference type="EMBL" id="HIZ30166.1"/>
    </source>
</evidence>
<evidence type="ECO:0000256" key="1">
    <source>
        <dbReference type="ARBA" id="ARBA00004926"/>
    </source>
</evidence>
<proteinExistence type="inferred from homology"/>
<keyword evidence="8" id="KW-0413">Isomerase</keyword>
<organism evidence="8 9">
    <name type="scientific">Candidatus Allofournierella merdipullorum</name>
    <dbReference type="NCBI Taxonomy" id="2838595"/>
    <lineage>
        <taxon>Bacteria</taxon>
        <taxon>Bacillati</taxon>
        <taxon>Bacillota</taxon>
        <taxon>Clostridia</taxon>
        <taxon>Eubacteriales</taxon>
        <taxon>Oscillospiraceae</taxon>
        <taxon>Allofournierella</taxon>
    </lineage>
</organism>
<dbReference type="EC" id="5.3.1.9" evidence="3"/>
<keyword evidence="5" id="KW-0324">Glycolysis</keyword>
<reference evidence="8" key="1">
    <citation type="journal article" date="2021" name="PeerJ">
        <title>Extensive microbial diversity within the chicken gut microbiome revealed by metagenomics and culture.</title>
        <authorList>
            <person name="Gilroy R."/>
            <person name="Ravi A."/>
            <person name="Getino M."/>
            <person name="Pursley I."/>
            <person name="Horton D.L."/>
            <person name="Alikhan N.F."/>
            <person name="Baker D."/>
            <person name="Gharbi K."/>
            <person name="Hall N."/>
            <person name="Watson M."/>
            <person name="Adriaenssens E.M."/>
            <person name="Foster-Nyarko E."/>
            <person name="Jarju S."/>
            <person name="Secka A."/>
            <person name="Antonio M."/>
            <person name="Oren A."/>
            <person name="Chaudhuri R.R."/>
            <person name="La Ragione R."/>
            <person name="Hildebrand F."/>
            <person name="Pallen M.J."/>
        </authorList>
    </citation>
    <scope>NUCLEOTIDE SEQUENCE</scope>
    <source>
        <strain evidence="8">ChiGjej4B4-18154</strain>
    </source>
</reference>
<dbReference type="Pfam" id="PF06560">
    <property type="entry name" value="GPI"/>
    <property type="match status" value="1"/>
</dbReference>
<dbReference type="CDD" id="cd02218">
    <property type="entry name" value="cupin_PGI"/>
    <property type="match status" value="1"/>
</dbReference>
<comment type="catalytic activity">
    <reaction evidence="6">
        <text>alpha-D-glucose 6-phosphate = beta-D-fructose 6-phosphate</text>
        <dbReference type="Rhea" id="RHEA:11816"/>
        <dbReference type="ChEBI" id="CHEBI:57634"/>
        <dbReference type="ChEBI" id="CHEBI:58225"/>
        <dbReference type="EC" id="5.3.1.9"/>
    </reaction>
</comment>
<dbReference type="GO" id="GO:0006096">
    <property type="term" value="P:glycolytic process"/>
    <property type="evidence" value="ECO:0007669"/>
    <property type="project" value="UniProtKB-KW"/>
</dbReference>
<dbReference type="GO" id="GO:0004347">
    <property type="term" value="F:glucose-6-phosphate isomerase activity"/>
    <property type="evidence" value="ECO:0007669"/>
    <property type="project" value="UniProtKB-EC"/>
</dbReference>
<evidence type="ECO:0000313" key="9">
    <source>
        <dbReference type="Proteomes" id="UP000824035"/>
    </source>
</evidence>
<dbReference type="GO" id="GO:0006094">
    <property type="term" value="P:gluconeogenesis"/>
    <property type="evidence" value="ECO:0007669"/>
    <property type="project" value="UniProtKB-KW"/>
</dbReference>
<evidence type="ECO:0000256" key="6">
    <source>
        <dbReference type="ARBA" id="ARBA00029321"/>
    </source>
</evidence>
<comment type="similarity">
    <text evidence="2">Belongs to the archaeal-type GPI family.</text>
</comment>
<dbReference type="InterPro" id="IPR010551">
    <property type="entry name" value="G6P_isomerase_prok"/>
</dbReference>
<evidence type="ECO:0000256" key="4">
    <source>
        <dbReference type="ARBA" id="ARBA00022432"/>
    </source>
</evidence>
<sequence>MANKIPFELPAAVDLLHLPEQQIKRRHLRDLAGLFLDSEAEGALQTTDPCIYASSDLSFPVTDGDIAFGISTVFPGQIGEEYYMTFGHAHAVQNTAEVYFGFEGSGLILMEAIHGNEWAAMPLTPGQAVYVPKGFYHRSINTGDAPFVFFFSYRSDAGHDYDSIRKRGFRHRVLQRNGRPCVVEATSFSKNGREVPK</sequence>
<feature type="domain" description="Glucose-6-phosphate isomerase prokaryote" evidence="7">
    <location>
        <begin position="26"/>
        <end position="179"/>
    </location>
</feature>
<dbReference type="AlphaFoldDB" id="A0A9D2E3K2"/>
<comment type="caution">
    <text evidence="8">The sequence shown here is derived from an EMBL/GenBank/DDBJ whole genome shotgun (WGS) entry which is preliminary data.</text>
</comment>
<dbReference type="SUPFAM" id="SSF51182">
    <property type="entry name" value="RmlC-like cupins"/>
    <property type="match status" value="1"/>
</dbReference>
<dbReference type="InterPro" id="IPR014710">
    <property type="entry name" value="RmlC-like_jellyroll"/>
</dbReference>
<evidence type="ECO:0000256" key="2">
    <source>
        <dbReference type="ARBA" id="ARBA00006542"/>
    </source>
</evidence>
<keyword evidence="4" id="KW-0312">Gluconeogenesis</keyword>
<reference evidence="8" key="2">
    <citation type="submission" date="2021-04" db="EMBL/GenBank/DDBJ databases">
        <authorList>
            <person name="Gilroy R."/>
        </authorList>
    </citation>
    <scope>NUCLEOTIDE SEQUENCE</scope>
    <source>
        <strain evidence="8">ChiGjej4B4-18154</strain>
    </source>
</reference>
<gene>
    <name evidence="8" type="ORF">H9813_02885</name>
</gene>
<protein>
    <recommendedName>
        <fullName evidence="3">glucose-6-phosphate isomerase</fullName>
        <ecNumber evidence="3">5.3.1.9</ecNumber>
    </recommendedName>
</protein>
<dbReference type="InterPro" id="IPR011051">
    <property type="entry name" value="RmlC_Cupin_sf"/>
</dbReference>
<dbReference type="GO" id="GO:0005737">
    <property type="term" value="C:cytoplasm"/>
    <property type="evidence" value="ECO:0007669"/>
    <property type="project" value="InterPro"/>
</dbReference>
<comment type="pathway">
    <text evidence="1">Carbohydrate degradation; glycolysis; D-glyceraldehyde 3-phosphate and glycerone phosphate from D-glucose: step 2/4.</text>
</comment>
<name>A0A9D2E3K2_9FIRM</name>
<evidence type="ECO:0000256" key="5">
    <source>
        <dbReference type="ARBA" id="ARBA00023152"/>
    </source>
</evidence>
<dbReference type="EMBL" id="DXBV01000025">
    <property type="protein sequence ID" value="HIZ30166.1"/>
    <property type="molecule type" value="Genomic_DNA"/>
</dbReference>
<accession>A0A9D2E3K2</accession>